<proteinExistence type="predicted"/>
<dbReference type="EMBL" id="CAJNJQ010000958">
    <property type="protein sequence ID" value="CAE7111297.1"/>
    <property type="molecule type" value="Genomic_DNA"/>
</dbReference>
<evidence type="ECO:0000313" key="2">
    <source>
        <dbReference type="Proteomes" id="UP000663827"/>
    </source>
</evidence>
<dbReference type="Proteomes" id="UP000663827">
    <property type="component" value="Unassembled WGS sequence"/>
</dbReference>
<comment type="caution">
    <text evidence="1">The sequence shown here is derived from an EMBL/GenBank/DDBJ whole genome shotgun (WGS) entry which is preliminary data.</text>
</comment>
<sequence>MGNKDNSAEGCEDECLGQPPPPCAHRNDLSINHSPPRPDSSYYIPNATIIAKRVAMGLEDPIRIQNVEWKQGNPFYDWYSRRSRVKILSMQLRQEQTASPFSHQYLAFKLDDGTYFRIDRRRLPSPMNYARPREEGVEAYDTIEQITGLEDSIYNPSYCLVKSSLSAPSTANLDLLVDACRRIYNDRTLPRPIADSQTHTYTIQRYDCYFYAQTLFICIVFPLYDQPPLDISLWKPYEFERGSLRNNMHVRHRQHLNSNIQILDEQTKLDYRDDKLSESECESTWLIDESIVPRYVSGSKLVKYLHARVRAHSIRAEGYQFMPQRTAAEVERGIMKSMDDIW</sequence>
<accession>A0A8H3DYG4</accession>
<protein>
    <submittedName>
        <fullName evidence="1">Uncharacterized protein</fullName>
    </submittedName>
</protein>
<dbReference type="AlphaFoldDB" id="A0A8H3DYG4"/>
<evidence type="ECO:0000313" key="1">
    <source>
        <dbReference type="EMBL" id="CAE7111297.1"/>
    </source>
</evidence>
<name>A0A8H3DYG4_9AGAM</name>
<gene>
    <name evidence="1" type="ORF">RDB_LOCUS48591</name>
</gene>
<organism evidence="1 2">
    <name type="scientific">Rhizoctonia solani</name>
    <dbReference type="NCBI Taxonomy" id="456999"/>
    <lineage>
        <taxon>Eukaryota</taxon>
        <taxon>Fungi</taxon>
        <taxon>Dikarya</taxon>
        <taxon>Basidiomycota</taxon>
        <taxon>Agaricomycotina</taxon>
        <taxon>Agaricomycetes</taxon>
        <taxon>Cantharellales</taxon>
        <taxon>Ceratobasidiaceae</taxon>
        <taxon>Rhizoctonia</taxon>
    </lineage>
</organism>
<reference evidence="1" key="1">
    <citation type="submission" date="2021-01" db="EMBL/GenBank/DDBJ databases">
        <authorList>
            <person name="Kaushik A."/>
        </authorList>
    </citation>
    <scope>NUCLEOTIDE SEQUENCE</scope>
    <source>
        <strain evidence="1">AG5</strain>
    </source>
</reference>